<keyword evidence="6" id="KW-0539">Nucleus</keyword>
<dbReference type="Pfam" id="PF04082">
    <property type="entry name" value="Fungal_trans"/>
    <property type="match status" value="1"/>
</dbReference>
<feature type="compositionally biased region" description="Basic and acidic residues" evidence="7">
    <location>
        <begin position="63"/>
        <end position="83"/>
    </location>
</feature>
<gene>
    <name evidence="9" type="ORF">BJY01DRAFT_245667</name>
</gene>
<keyword evidence="3" id="KW-0677">Repeat</keyword>
<organism evidence="9 10">
    <name type="scientific">Aspergillus pseudoustus</name>
    <dbReference type="NCBI Taxonomy" id="1810923"/>
    <lineage>
        <taxon>Eukaryota</taxon>
        <taxon>Fungi</taxon>
        <taxon>Dikarya</taxon>
        <taxon>Ascomycota</taxon>
        <taxon>Pezizomycotina</taxon>
        <taxon>Eurotiomycetes</taxon>
        <taxon>Eurotiomycetidae</taxon>
        <taxon>Eurotiales</taxon>
        <taxon>Aspergillaceae</taxon>
        <taxon>Aspergillus</taxon>
        <taxon>Aspergillus subgen. Nidulantes</taxon>
    </lineage>
</organism>
<dbReference type="EMBL" id="JBFXLU010000039">
    <property type="protein sequence ID" value="KAL2850201.1"/>
    <property type="molecule type" value="Genomic_DNA"/>
</dbReference>
<feature type="region of interest" description="Disordered" evidence="7">
    <location>
        <begin position="61"/>
        <end position="157"/>
    </location>
</feature>
<evidence type="ECO:0000259" key="8">
    <source>
        <dbReference type="Pfam" id="PF04082"/>
    </source>
</evidence>
<comment type="subcellular location">
    <subcellularLocation>
        <location evidence="1">Nucleus</location>
    </subcellularLocation>
</comment>
<feature type="domain" description="Xylanolytic transcriptional activator regulatory" evidence="8">
    <location>
        <begin position="306"/>
        <end position="637"/>
    </location>
</feature>
<feature type="compositionally biased region" description="Polar residues" evidence="7">
    <location>
        <begin position="106"/>
        <end position="121"/>
    </location>
</feature>
<feature type="compositionally biased region" description="Basic and acidic residues" evidence="7">
    <location>
        <begin position="122"/>
        <end position="138"/>
    </location>
</feature>
<accession>A0ABR4KD47</accession>
<name>A0ABR4KD47_9EURO</name>
<evidence type="ECO:0000256" key="1">
    <source>
        <dbReference type="ARBA" id="ARBA00004123"/>
    </source>
</evidence>
<evidence type="ECO:0000256" key="5">
    <source>
        <dbReference type="ARBA" id="ARBA00022833"/>
    </source>
</evidence>
<evidence type="ECO:0000313" key="9">
    <source>
        <dbReference type="EMBL" id="KAL2850201.1"/>
    </source>
</evidence>
<dbReference type="Proteomes" id="UP001610446">
    <property type="component" value="Unassembled WGS sequence"/>
</dbReference>
<reference evidence="9 10" key="1">
    <citation type="submission" date="2024-07" db="EMBL/GenBank/DDBJ databases">
        <title>Section-level genome sequencing and comparative genomics of Aspergillus sections Usti and Cavernicolus.</title>
        <authorList>
            <consortium name="Lawrence Berkeley National Laboratory"/>
            <person name="Nybo J.L."/>
            <person name="Vesth T.C."/>
            <person name="Theobald S."/>
            <person name="Frisvad J.C."/>
            <person name="Larsen T.O."/>
            <person name="Kjaerboelling I."/>
            <person name="Rothschild-Mancinelli K."/>
            <person name="Lyhne E.K."/>
            <person name="Kogle M.E."/>
            <person name="Barry K."/>
            <person name="Clum A."/>
            <person name="Na H."/>
            <person name="Ledsgaard L."/>
            <person name="Lin J."/>
            <person name="Lipzen A."/>
            <person name="Kuo A."/>
            <person name="Riley R."/>
            <person name="Mondo S."/>
            <person name="Labutti K."/>
            <person name="Haridas S."/>
            <person name="Pangalinan J."/>
            <person name="Salamov A.A."/>
            <person name="Simmons B.A."/>
            <person name="Magnuson J.K."/>
            <person name="Chen J."/>
            <person name="Drula E."/>
            <person name="Henrissat B."/>
            <person name="Wiebenga A."/>
            <person name="Lubbers R.J."/>
            <person name="Gomes A.C."/>
            <person name="Makela M.R."/>
            <person name="Stajich J."/>
            <person name="Grigoriev I.V."/>
            <person name="Mortensen U.H."/>
            <person name="De Vries R.P."/>
            <person name="Baker S.E."/>
            <person name="Andersen M.R."/>
        </authorList>
    </citation>
    <scope>NUCLEOTIDE SEQUENCE [LARGE SCALE GENOMIC DNA]</scope>
    <source>
        <strain evidence="9 10">CBS 123904</strain>
    </source>
</reference>
<keyword evidence="10" id="KW-1185">Reference proteome</keyword>
<dbReference type="PANTHER" id="PTHR40626">
    <property type="entry name" value="MIP31509P"/>
    <property type="match status" value="1"/>
</dbReference>
<evidence type="ECO:0000313" key="10">
    <source>
        <dbReference type="Proteomes" id="UP001610446"/>
    </source>
</evidence>
<proteinExistence type="predicted"/>
<comment type="caution">
    <text evidence="9">The sequence shown here is derived from an EMBL/GenBank/DDBJ whole genome shotgun (WGS) entry which is preliminary data.</text>
</comment>
<keyword evidence="5" id="KW-0862">Zinc</keyword>
<evidence type="ECO:0000256" key="2">
    <source>
        <dbReference type="ARBA" id="ARBA00022723"/>
    </source>
</evidence>
<evidence type="ECO:0000256" key="4">
    <source>
        <dbReference type="ARBA" id="ARBA00022771"/>
    </source>
</evidence>
<evidence type="ECO:0000256" key="7">
    <source>
        <dbReference type="SAM" id="MobiDB-lite"/>
    </source>
</evidence>
<keyword evidence="2" id="KW-0479">Metal-binding</keyword>
<sequence length="858" mass="94575">MTAMDQLCRTLDLDLMRFSALATGSVCALVLSGIGVNAKFRNAAVEPPEYGTRQDLLSRHLRSPNDRWRQHKPVDSLRQESPKRHPITQDPERTGADEAVDESMEAESTTTEPVPNSSMSSWHERPSMHLASSDRLDSETAEMATVPRGSEAPLLPGGSDDAALAFSSTDSSSCLSDDLFDQFDAFFAPDCPSQDDIVCPPPPGTGQHALVHELGDNRREAKPGIGTVSSSSSRLPSVAAAAGERVKRHSIPSTNFGTRHGSAEPCWRLSDLEYSSMADAIYAEHNLLAPGFVFPSRNAISRYLEGYFTGFHSQLALIHLPTLSLACMSPALLLAISAMGAQYRFERDVALDLYCAAKALTKHRVTARAQPSCLFMSSDQSSQGYHYYYYYTSATSTAANESFITASAEGRDAHNLELAQALVNLIVFTTYHRSSLLQDAFEMEDWLVRELRESGIMQADDSNNNNSSMILNSMSMEETWQQWSTIEARRRTAFGAFVCLNLLSVLYNVPPKLMIREIRGVRLPAPEEQWSARSAAEWCDDLSERQADRRASPITLGEAYAALFDSGFCSGSDPSLPVRSNGASSFGSLVLIHAMLQQIGLAWELTSAAFPMIKKDNTRTLPPTSLATLANALDQWRRQWELPSRSAIVIDPLSRNNNNNNNNNTSTAALFRIACVRLHYNLRPYLRLETRDPWIIAHALRAAPPPEQRANSSHHRAVLQSAHALSIPVRQGVQFVARTQAFTWSVADIVSLAECTLFLSKWLERTAAEADWGTTICARDQRLVEIVGGLLRDEARSTVVEEASFPAEPGGGRNRIKRMAVEVVRVLASMLRGKHVFGLVDVVCAALDTYAVLLEYTI</sequence>
<protein>
    <recommendedName>
        <fullName evidence="8">Xylanolytic transcriptional activator regulatory domain-containing protein</fullName>
    </recommendedName>
</protein>
<dbReference type="InterPro" id="IPR007219">
    <property type="entry name" value="XnlR_reg_dom"/>
</dbReference>
<evidence type="ECO:0000256" key="3">
    <source>
        <dbReference type="ARBA" id="ARBA00022737"/>
    </source>
</evidence>
<dbReference type="InterPro" id="IPR051059">
    <property type="entry name" value="VerF-like"/>
</dbReference>
<evidence type="ECO:0000256" key="6">
    <source>
        <dbReference type="ARBA" id="ARBA00023242"/>
    </source>
</evidence>
<keyword evidence="4" id="KW-0863">Zinc-finger</keyword>
<dbReference type="PANTHER" id="PTHR40626:SF10">
    <property type="entry name" value="C2H2-TYPE DOMAIN-CONTAINING PROTEIN"/>
    <property type="match status" value="1"/>
</dbReference>